<dbReference type="Proteomes" id="UP000179037">
    <property type="component" value="Unassembled WGS sequence"/>
</dbReference>
<comment type="cofactor">
    <cofactor evidence="1 12 13 14">
        <name>pyridoxal 5'-phosphate</name>
        <dbReference type="ChEBI" id="CHEBI:597326"/>
    </cofactor>
</comment>
<sequence>MNPFTYRERQLYAEDVRLADIAQKVGTPCYVYSRASLETQFRAFDDALKGRERLICYAVKANSNLAVLNLLARLGSGFDIVSGGELERVLAAGGDPAKIVFSGVGKTRDEMRRALAAGIYCFNVESEAELEVLNGVAAELGKQAPVALRVNPDVDPATHPYIATGLKQSKFGIDIAQAEAAYRQARSLSHLRVTGIACHIGSQLTDLAPVVEALDRILGLANALLDKGFALQHLDLGGGLGIRYNDEQPPLPGDYIRAILDRLAAKGGRSQKLRLVFEPGRAIVGNTGLLLTRVLFLKHGSEKNFAVVDAAMNDLLRPALYQAWHDITPVAVDAPRTLRTYDVVGPVCESGDFLGHDRELGIEAGDLLAVVSAGAYGAVMSSNYNTRPRAPEVMVDGGKFHVVRRRETVAELIAPEMILPK</sequence>
<feature type="binding site" evidence="12">
    <location>
        <position position="321"/>
    </location>
    <ligand>
        <name>substrate</name>
    </ligand>
</feature>
<comment type="function">
    <text evidence="12">Specifically catalyzes the decarboxylation of meso-diaminopimelate (meso-DAP) to L-lysine.</text>
</comment>
<dbReference type="PANTHER" id="PTHR43727:SF2">
    <property type="entry name" value="GROUP IV DECARBOXYLASE"/>
    <property type="match status" value="1"/>
</dbReference>
<dbReference type="AlphaFoldDB" id="A0A1F6TY37"/>
<feature type="binding site" evidence="12">
    <location>
        <position position="317"/>
    </location>
    <ligand>
        <name>substrate</name>
    </ligand>
</feature>
<reference evidence="17 18" key="1">
    <citation type="journal article" date="2016" name="Nat. Commun.">
        <title>Thousands of microbial genomes shed light on interconnected biogeochemical processes in an aquifer system.</title>
        <authorList>
            <person name="Anantharaman K."/>
            <person name="Brown C.T."/>
            <person name="Hug L.A."/>
            <person name="Sharon I."/>
            <person name="Castelle C.J."/>
            <person name="Probst A.J."/>
            <person name="Thomas B.C."/>
            <person name="Singh A."/>
            <person name="Wilkins M.J."/>
            <person name="Karaoz U."/>
            <person name="Brodie E.L."/>
            <person name="Williams K.H."/>
            <person name="Hubbard S.S."/>
            <person name="Banfield J.F."/>
        </authorList>
    </citation>
    <scope>NUCLEOTIDE SEQUENCE [LARGE SCALE GENOMIC DNA]</scope>
</reference>
<gene>
    <name evidence="12" type="primary">lysA</name>
    <name evidence="17" type="ORF">A3A87_01350</name>
</gene>
<feature type="domain" description="Orn/DAP/Arg decarboxylase 2 C-terminal" evidence="15">
    <location>
        <begin position="29"/>
        <end position="374"/>
    </location>
</feature>
<dbReference type="InterPro" id="IPR022644">
    <property type="entry name" value="De-COase2_N"/>
</dbReference>
<evidence type="ECO:0000256" key="7">
    <source>
        <dbReference type="ARBA" id="ARBA00050464"/>
    </source>
</evidence>
<dbReference type="NCBIfam" id="TIGR01048">
    <property type="entry name" value="lysA"/>
    <property type="match status" value="1"/>
</dbReference>
<dbReference type="PRINTS" id="PR01179">
    <property type="entry name" value="ODADCRBXLASE"/>
</dbReference>
<feature type="binding site" evidence="12">
    <location>
        <position position="239"/>
    </location>
    <ligand>
        <name>pyridoxal 5'-phosphate</name>
        <dbReference type="ChEBI" id="CHEBI:597326"/>
    </ligand>
</feature>
<feature type="domain" description="Orn/DAP/Arg decarboxylase 2 N-terminal" evidence="16">
    <location>
        <begin position="35"/>
        <end position="285"/>
    </location>
</feature>
<dbReference type="HAMAP" id="MF_02120">
    <property type="entry name" value="LysA"/>
    <property type="match status" value="1"/>
</dbReference>
<keyword evidence="4 12" id="KW-0663">Pyridoxal phosphate</keyword>
<dbReference type="InterPro" id="IPR022653">
    <property type="entry name" value="De-COase2_pyr-phos_BS"/>
</dbReference>
<dbReference type="InterPro" id="IPR002986">
    <property type="entry name" value="DAP_deCOOHase_LysA"/>
</dbReference>
<evidence type="ECO:0000313" key="17">
    <source>
        <dbReference type="EMBL" id="OGI50001.1"/>
    </source>
</evidence>
<protein>
    <recommendedName>
        <fullName evidence="11 12">Diaminopimelate decarboxylase</fullName>
        <shortName evidence="12">DAP decarboxylase</shortName>
        <shortName evidence="12">DAPDC</shortName>
        <ecNumber evidence="10 12">4.1.1.20</ecNumber>
    </recommendedName>
</protein>
<evidence type="ECO:0000256" key="11">
    <source>
        <dbReference type="ARBA" id="ARBA00074972"/>
    </source>
</evidence>
<dbReference type="FunFam" id="3.20.20.10:FF:000003">
    <property type="entry name" value="Diaminopimelate decarboxylase"/>
    <property type="match status" value="1"/>
</dbReference>
<evidence type="ECO:0000256" key="4">
    <source>
        <dbReference type="ARBA" id="ARBA00022898"/>
    </source>
</evidence>
<evidence type="ECO:0000256" key="2">
    <source>
        <dbReference type="ARBA" id="ARBA00022605"/>
    </source>
</evidence>
<dbReference type="EC" id="4.1.1.20" evidence="10 12"/>
<keyword evidence="2 12" id="KW-0028">Amino-acid biosynthesis</keyword>
<keyword evidence="5 12" id="KW-0457">Lysine biosynthesis</keyword>
<dbReference type="CDD" id="cd06828">
    <property type="entry name" value="PLPDE_III_DapDC"/>
    <property type="match status" value="1"/>
</dbReference>
<evidence type="ECO:0000256" key="14">
    <source>
        <dbReference type="RuleBase" id="RU003738"/>
    </source>
</evidence>
<dbReference type="Pfam" id="PF00278">
    <property type="entry name" value="Orn_DAP_Arg_deC"/>
    <property type="match status" value="1"/>
</dbReference>
<evidence type="ECO:0000256" key="12">
    <source>
        <dbReference type="HAMAP-Rule" id="MF_02120"/>
    </source>
</evidence>
<feature type="binding site" evidence="12">
    <location>
        <position position="349"/>
    </location>
    <ligand>
        <name>substrate</name>
    </ligand>
</feature>
<dbReference type="GO" id="GO:0009089">
    <property type="term" value="P:lysine biosynthetic process via diaminopimelate"/>
    <property type="evidence" value="ECO:0007669"/>
    <property type="project" value="UniProtKB-UniRule"/>
</dbReference>
<dbReference type="Gene3D" id="2.40.37.10">
    <property type="entry name" value="Lyase, Ornithine Decarboxylase, Chain A, domain 1"/>
    <property type="match status" value="1"/>
</dbReference>
<comment type="caution">
    <text evidence="17">The sequence shown here is derived from an EMBL/GenBank/DDBJ whole genome shotgun (WGS) entry which is preliminary data.</text>
</comment>
<keyword evidence="3 12" id="KW-0210">Decarboxylase</keyword>
<comment type="similarity">
    <text evidence="9 12">Belongs to the Orn/Lys/Arg decarboxylase class-II family. LysA subfamily.</text>
</comment>
<dbReference type="GO" id="GO:0008836">
    <property type="term" value="F:diaminopimelate decarboxylase activity"/>
    <property type="evidence" value="ECO:0007669"/>
    <property type="project" value="UniProtKB-UniRule"/>
</dbReference>
<feature type="binding site" evidence="12">
    <location>
        <position position="376"/>
    </location>
    <ligand>
        <name>substrate</name>
    </ligand>
</feature>
<dbReference type="PANTHER" id="PTHR43727">
    <property type="entry name" value="DIAMINOPIMELATE DECARBOXYLASE"/>
    <property type="match status" value="1"/>
</dbReference>
<evidence type="ECO:0000256" key="3">
    <source>
        <dbReference type="ARBA" id="ARBA00022793"/>
    </source>
</evidence>
<dbReference type="Pfam" id="PF02784">
    <property type="entry name" value="Orn_Arg_deC_N"/>
    <property type="match status" value="1"/>
</dbReference>
<evidence type="ECO:0000256" key="8">
    <source>
        <dbReference type="ARBA" id="ARBA00060643"/>
    </source>
</evidence>
<feature type="active site" description="Proton donor" evidence="13">
    <location>
        <position position="348"/>
    </location>
</feature>
<dbReference type="PRINTS" id="PR01181">
    <property type="entry name" value="DAPDCRBXLASE"/>
</dbReference>
<evidence type="ECO:0000256" key="13">
    <source>
        <dbReference type="PIRSR" id="PIRSR600183-50"/>
    </source>
</evidence>
<dbReference type="InterPro" id="IPR000183">
    <property type="entry name" value="Orn/DAP/Arg_de-COase"/>
</dbReference>
<comment type="pathway">
    <text evidence="8 12 14">Amino-acid biosynthesis; L-lysine biosynthesis via DAP pathway; L-lysine from DL-2,6-diaminopimelate: step 1/1.</text>
</comment>
<accession>A0A1F6TY37</accession>
<evidence type="ECO:0000313" key="18">
    <source>
        <dbReference type="Proteomes" id="UP000179037"/>
    </source>
</evidence>
<dbReference type="Gene3D" id="3.20.20.10">
    <property type="entry name" value="Alanine racemase"/>
    <property type="match status" value="1"/>
</dbReference>
<evidence type="ECO:0000256" key="6">
    <source>
        <dbReference type="ARBA" id="ARBA00023239"/>
    </source>
</evidence>
<feature type="binding site" evidence="12">
    <location>
        <position position="281"/>
    </location>
    <ligand>
        <name>substrate</name>
    </ligand>
</feature>
<dbReference type="PROSITE" id="PS00878">
    <property type="entry name" value="ODR_DC_2_1"/>
    <property type="match status" value="1"/>
</dbReference>
<evidence type="ECO:0000256" key="1">
    <source>
        <dbReference type="ARBA" id="ARBA00001933"/>
    </source>
</evidence>
<dbReference type="STRING" id="1817768.A3A87_01350"/>
<comment type="catalytic activity">
    <reaction evidence="7 12 14">
        <text>meso-2,6-diaminopimelate + H(+) = L-lysine + CO2</text>
        <dbReference type="Rhea" id="RHEA:15101"/>
        <dbReference type="ChEBI" id="CHEBI:15378"/>
        <dbReference type="ChEBI" id="CHEBI:16526"/>
        <dbReference type="ChEBI" id="CHEBI:32551"/>
        <dbReference type="ChEBI" id="CHEBI:57791"/>
        <dbReference type="EC" id="4.1.1.20"/>
    </reaction>
</comment>
<dbReference type="InterPro" id="IPR022643">
    <property type="entry name" value="De-COase2_C"/>
</dbReference>
<keyword evidence="6 12" id="KW-0456">Lyase</keyword>
<dbReference type="SUPFAM" id="SSF51419">
    <property type="entry name" value="PLP-binding barrel"/>
    <property type="match status" value="1"/>
</dbReference>
<feature type="modified residue" description="N6-(pyridoxal phosphate)lysine" evidence="12 13">
    <location>
        <position position="60"/>
    </location>
</feature>
<dbReference type="SUPFAM" id="SSF50621">
    <property type="entry name" value="Alanine racemase C-terminal domain-like"/>
    <property type="match status" value="1"/>
</dbReference>
<dbReference type="InterPro" id="IPR029066">
    <property type="entry name" value="PLP-binding_barrel"/>
</dbReference>
<evidence type="ECO:0000259" key="16">
    <source>
        <dbReference type="Pfam" id="PF02784"/>
    </source>
</evidence>
<evidence type="ECO:0000256" key="10">
    <source>
        <dbReference type="ARBA" id="ARBA00066427"/>
    </source>
</evidence>
<dbReference type="FunFam" id="2.40.37.10:FF:000003">
    <property type="entry name" value="Diaminopimelate decarboxylase"/>
    <property type="match status" value="1"/>
</dbReference>
<evidence type="ECO:0000256" key="9">
    <source>
        <dbReference type="ARBA" id="ARBA00060983"/>
    </source>
</evidence>
<dbReference type="InterPro" id="IPR022657">
    <property type="entry name" value="De-COase2_CS"/>
</dbReference>
<evidence type="ECO:0000259" key="15">
    <source>
        <dbReference type="Pfam" id="PF00278"/>
    </source>
</evidence>
<dbReference type="UniPathway" id="UPA00034">
    <property type="reaction ID" value="UER00027"/>
</dbReference>
<evidence type="ECO:0000256" key="5">
    <source>
        <dbReference type="ARBA" id="ARBA00023154"/>
    </source>
</evidence>
<dbReference type="InterPro" id="IPR009006">
    <property type="entry name" value="Ala_racemase/Decarboxylase_C"/>
</dbReference>
<organism evidence="17 18">
    <name type="scientific">Candidatus Muproteobacteria bacterium RIFCSPLOWO2_01_FULL_60_18</name>
    <dbReference type="NCBI Taxonomy" id="1817768"/>
    <lineage>
        <taxon>Bacteria</taxon>
        <taxon>Pseudomonadati</taxon>
        <taxon>Pseudomonadota</taxon>
        <taxon>Candidatus Muproteobacteria</taxon>
    </lineage>
</organism>
<proteinExistence type="inferred from homology"/>
<dbReference type="GO" id="GO:0030170">
    <property type="term" value="F:pyridoxal phosphate binding"/>
    <property type="evidence" value="ECO:0007669"/>
    <property type="project" value="UniProtKB-UniRule"/>
</dbReference>
<feature type="binding site" evidence="12">
    <location>
        <begin position="278"/>
        <end position="281"/>
    </location>
    <ligand>
        <name>pyridoxal 5'-phosphate</name>
        <dbReference type="ChEBI" id="CHEBI:597326"/>
    </ligand>
</feature>
<comment type="subunit">
    <text evidence="12">Homodimer.</text>
</comment>
<dbReference type="PROSITE" id="PS00879">
    <property type="entry name" value="ODR_DC_2_2"/>
    <property type="match status" value="1"/>
</dbReference>
<feature type="binding site" evidence="12">
    <location>
        <position position="376"/>
    </location>
    <ligand>
        <name>pyridoxal 5'-phosphate</name>
        <dbReference type="ChEBI" id="CHEBI:597326"/>
    </ligand>
</feature>
<dbReference type="EMBL" id="MFTC01000080">
    <property type="protein sequence ID" value="OGI50001.1"/>
    <property type="molecule type" value="Genomic_DNA"/>
</dbReference>
<name>A0A1F6TY37_9PROT</name>